<keyword evidence="3 10" id="KW-0732">Signal</keyword>
<evidence type="ECO:0000256" key="3">
    <source>
        <dbReference type="ARBA" id="ARBA00022729"/>
    </source>
</evidence>
<dbReference type="FunCoup" id="A0A1S3KDA1">
    <property type="interactions" value="1035"/>
</dbReference>
<reference evidence="12" key="1">
    <citation type="submission" date="2025-08" db="UniProtKB">
        <authorList>
            <consortium name="RefSeq"/>
        </authorList>
    </citation>
    <scope>IDENTIFICATION</scope>
    <source>
        <tissue evidence="12">Gonads</tissue>
    </source>
</reference>
<keyword evidence="5" id="KW-0325">Glycoprotein</keyword>
<proteinExistence type="inferred from homology"/>
<gene>
    <name evidence="12" type="primary">LOC106180707</name>
</gene>
<dbReference type="PANTHER" id="PTHR11247:SF27">
    <property type="entry name" value="LYSOSOMAL THIOESTERASE PPT2"/>
    <property type="match status" value="1"/>
</dbReference>
<protein>
    <recommendedName>
        <fullName evidence="7">palmitoyl-CoA hydrolase</fullName>
        <ecNumber evidence="7">3.1.2.2</ecNumber>
    </recommendedName>
</protein>
<dbReference type="GO" id="GO:0016790">
    <property type="term" value="F:thiolester hydrolase activity"/>
    <property type="evidence" value="ECO:0007669"/>
    <property type="project" value="TreeGrafter"/>
</dbReference>
<dbReference type="InterPro" id="IPR029058">
    <property type="entry name" value="AB_hydrolase_fold"/>
</dbReference>
<evidence type="ECO:0000256" key="6">
    <source>
        <dbReference type="ARBA" id="ARBA00023228"/>
    </source>
</evidence>
<evidence type="ECO:0000313" key="12">
    <source>
        <dbReference type="RefSeq" id="XP_013420236.1"/>
    </source>
</evidence>
<evidence type="ECO:0000256" key="8">
    <source>
        <dbReference type="ARBA" id="ARBA00093223"/>
    </source>
</evidence>
<organism evidence="11 12">
    <name type="scientific">Lingula anatina</name>
    <name type="common">Brachiopod</name>
    <name type="synonym">Lingula unguis</name>
    <dbReference type="NCBI Taxonomy" id="7574"/>
    <lineage>
        <taxon>Eukaryota</taxon>
        <taxon>Metazoa</taxon>
        <taxon>Spiralia</taxon>
        <taxon>Lophotrochozoa</taxon>
        <taxon>Brachiopoda</taxon>
        <taxon>Linguliformea</taxon>
        <taxon>Lingulata</taxon>
        <taxon>Lingulida</taxon>
        <taxon>Linguloidea</taxon>
        <taxon>Lingulidae</taxon>
        <taxon>Lingula</taxon>
    </lineage>
</organism>
<dbReference type="InParanoid" id="A0A1S3KDA1"/>
<keyword evidence="4" id="KW-0378">Hydrolase</keyword>
<dbReference type="RefSeq" id="XP_013420236.1">
    <property type="nucleotide sequence ID" value="XM_013564782.2"/>
</dbReference>
<dbReference type="STRING" id="7574.A0A1S3KDA1"/>
<comment type="similarity">
    <text evidence="2">Belongs to the palmitoyl-protein thioesterase family.</text>
</comment>
<dbReference type="FunFam" id="3.40.50.1820:FF:000037">
    <property type="entry name" value="Lysosomal thioesterase PPT2 homolog"/>
    <property type="match status" value="1"/>
</dbReference>
<evidence type="ECO:0000256" key="1">
    <source>
        <dbReference type="ARBA" id="ARBA00004371"/>
    </source>
</evidence>
<comment type="subcellular location">
    <subcellularLocation>
        <location evidence="1">Lysosome</location>
    </subcellularLocation>
</comment>
<keyword evidence="11" id="KW-1185">Reference proteome</keyword>
<dbReference type="PANTHER" id="PTHR11247">
    <property type="entry name" value="PALMITOYL-PROTEIN THIOESTERASE/DOLICHYLDIPHOSPHATASE 1"/>
    <property type="match status" value="1"/>
</dbReference>
<dbReference type="GO" id="GO:0098599">
    <property type="term" value="F:palmitoyl hydrolase activity"/>
    <property type="evidence" value="ECO:0007669"/>
    <property type="project" value="UniProtKB-ARBA"/>
</dbReference>
<comment type="catalytic activity">
    <reaction evidence="8">
        <text>S-hexadecanoyl-N-acetylcysteamine + H2O = N-acetylcysteamine + hexadecanoate + H(+)</text>
        <dbReference type="Rhea" id="RHEA:84099"/>
        <dbReference type="ChEBI" id="CHEBI:7896"/>
        <dbReference type="ChEBI" id="CHEBI:15377"/>
        <dbReference type="ChEBI" id="CHEBI:15378"/>
        <dbReference type="ChEBI" id="CHEBI:74410"/>
        <dbReference type="ChEBI" id="CHEBI:233601"/>
    </reaction>
</comment>
<evidence type="ECO:0000313" key="11">
    <source>
        <dbReference type="Proteomes" id="UP000085678"/>
    </source>
</evidence>
<evidence type="ECO:0000256" key="10">
    <source>
        <dbReference type="SAM" id="SignalP"/>
    </source>
</evidence>
<dbReference type="GO" id="GO:0005764">
    <property type="term" value="C:lysosome"/>
    <property type="evidence" value="ECO:0007669"/>
    <property type="project" value="UniProtKB-SubCell"/>
</dbReference>
<accession>A0A1S3KDA1</accession>
<evidence type="ECO:0000256" key="5">
    <source>
        <dbReference type="ARBA" id="ARBA00023180"/>
    </source>
</evidence>
<evidence type="ECO:0000256" key="9">
    <source>
        <dbReference type="ARBA" id="ARBA00093353"/>
    </source>
</evidence>
<dbReference type="KEGG" id="lak:106180707"/>
<name>A0A1S3KDA1_LINAN</name>
<dbReference type="AlphaFoldDB" id="A0A1S3KDA1"/>
<evidence type="ECO:0000256" key="7">
    <source>
        <dbReference type="ARBA" id="ARBA00038848"/>
    </source>
</evidence>
<sequence>MPDVFLFSLFLFFLQYGVSESYKPVILMHGILSSQRDLNDLKAFIKKAHPGTETYNIDAFNDLLSLEPMGKQVRIVAPIMKKIMDANPQGVHLICFSQGGLVCRGVLETLPSHNVYNFISLSSPQGGQFGVPSMLKPFIPAVSREYLYEVFYTSVGQNVSVGDYWYDPHHLDLFKKPALKVFLAQLNNQTANPYSSAFKNNFLKIKNLIMIGGPDDGVITPWQSSHFGTYDENENVKEMVNQEYYIKDSFGLQTLNKRGSLHKYVIPGVKHTHWHGNKDVFEKCIEQWLD</sequence>
<keyword evidence="6" id="KW-0458">Lysosome</keyword>
<comment type="function">
    <text evidence="9">Catalyzes the cleavage of thioester bonds from S-palmitoyl-CoA or S-palmitoyl-N-acetylcysteamine (unbranched structures) but does not have activity against palmitoylcysteine or palmitoylated proteins, branched structures or bulky head groups. Conversely, hydrolyzes both long and short chain fatty acyl-CoA substrate.</text>
</comment>
<dbReference type="SUPFAM" id="SSF53474">
    <property type="entry name" value="alpha/beta-Hydrolases"/>
    <property type="match status" value="1"/>
</dbReference>
<feature type="signal peptide" evidence="10">
    <location>
        <begin position="1"/>
        <end position="21"/>
    </location>
</feature>
<dbReference type="OrthoDB" id="155976at2759"/>
<feature type="chain" id="PRO_5010335506" description="palmitoyl-CoA hydrolase" evidence="10">
    <location>
        <begin position="22"/>
        <end position="290"/>
    </location>
</feature>
<dbReference type="Proteomes" id="UP000085678">
    <property type="component" value="Unplaced"/>
</dbReference>
<dbReference type="EC" id="3.1.2.2" evidence="7"/>
<evidence type="ECO:0000256" key="2">
    <source>
        <dbReference type="ARBA" id="ARBA00010758"/>
    </source>
</evidence>
<dbReference type="GeneID" id="106180707"/>
<dbReference type="Pfam" id="PF02089">
    <property type="entry name" value="Palm_thioest"/>
    <property type="match status" value="1"/>
</dbReference>
<dbReference type="Gene3D" id="3.40.50.1820">
    <property type="entry name" value="alpha/beta hydrolase"/>
    <property type="match status" value="1"/>
</dbReference>
<evidence type="ECO:0000256" key="4">
    <source>
        <dbReference type="ARBA" id="ARBA00022801"/>
    </source>
</evidence>